<dbReference type="RefSeq" id="WP_089048099.1">
    <property type="nucleotide sequence ID" value="NZ_FXTV01000001.1"/>
</dbReference>
<protein>
    <submittedName>
        <fullName evidence="1">Uncharacterized protein</fullName>
    </submittedName>
</protein>
<gene>
    <name evidence="1" type="ORF">B0A66_01655</name>
</gene>
<dbReference type="EMBL" id="MUGW01000002">
    <property type="protein sequence ID" value="OXA96304.1"/>
    <property type="molecule type" value="Genomic_DNA"/>
</dbReference>
<keyword evidence="2" id="KW-1185">Reference proteome</keyword>
<evidence type="ECO:0000313" key="2">
    <source>
        <dbReference type="Proteomes" id="UP000198345"/>
    </source>
</evidence>
<name>A0A226HQB3_9FLAO</name>
<comment type="caution">
    <text evidence="1">The sequence shown here is derived from an EMBL/GenBank/DDBJ whole genome shotgun (WGS) entry which is preliminary data.</text>
</comment>
<accession>A0A226HQB3</accession>
<sequence>MKSYIYLIIISFSCLTSCDKNNRNVIAESTSAISEKIKTISKNTVETIVATKDSITKKIISTTKSIVNEEKEEIVPVETETKEENLKNEKLTGLMSLKKFLDESETGETLTQKELIEHHNIPKEGIKLIKSITKTAEDEIEIKWNSTWFIEKISDAKFKDARMKVTFKANKMYTSGKAIGIKHNKKIYNELIIIGNSAYIPSIKGYHWKIGK</sequence>
<dbReference type="AlphaFoldDB" id="A0A226HQB3"/>
<organism evidence="1 2">
    <name type="scientific">Flavobacterium hercynium</name>
    <dbReference type="NCBI Taxonomy" id="387094"/>
    <lineage>
        <taxon>Bacteria</taxon>
        <taxon>Pseudomonadati</taxon>
        <taxon>Bacteroidota</taxon>
        <taxon>Flavobacteriia</taxon>
        <taxon>Flavobacteriales</taxon>
        <taxon>Flavobacteriaceae</taxon>
        <taxon>Flavobacterium</taxon>
    </lineage>
</organism>
<dbReference type="OrthoDB" id="1346014at2"/>
<proteinExistence type="predicted"/>
<reference evidence="1 2" key="1">
    <citation type="submission" date="2016-11" db="EMBL/GenBank/DDBJ databases">
        <title>Whole genomes of Flavobacteriaceae.</title>
        <authorList>
            <person name="Stine C."/>
            <person name="Li C."/>
            <person name="Tadesse D."/>
        </authorList>
    </citation>
    <scope>NUCLEOTIDE SEQUENCE [LARGE SCALE GENOMIC DNA]</scope>
    <source>
        <strain evidence="1 2">DSM 18292</strain>
    </source>
</reference>
<dbReference type="Proteomes" id="UP000198345">
    <property type="component" value="Unassembled WGS sequence"/>
</dbReference>
<evidence type="ECO:0000313" key="1">
    <source>
        <dbReference type="EMBL" id="OXA96304.1"/>
    </source>
</evidence>